<evidence type="ECO:0000256" key="1">
    <source>
        <dbReference type="ARBA" id="ARBA00004141"/>
    </source>
</evidence>
<evidence type="ECO:0000256" key="6">
    <source>
        <dbReference type="ARBA" id="ARBA00023136"/>
    </source>
</evidence>
<keyword evidence="6 8" id="KW-0472">Membrane</keyword>
<feature type="region of interest" description="Disordered" evidence="9">
    <location>
        <begin position="360"/>
        <end position="382"/>
    </location>
</feature>
<evidence type="ECO:0000256" key="5">
    <source>
        <dbReference type="ARBA" id="ARBA00022989"/>
    </source>
</evidence>
<evidence type="ECO:0000256" key="4">
    <source>
        <dbReference type="ARBA" id="ARBA00022692"/>
    </source>
</evidence>
<comment type="domain">
    <text evidence="8">The DHHC domain is required for palmitoyltransferase activity.</text>
</comment>
<keyword evidence="7 8" id="KW-0012">Acyltransferase</keyword>
<evidence type="ECO:0000313" key="12">
    <source>
        <dbReference type="Proteomes" id="UP000822688"/>
    </source>
</evidence>
<protein>
    <recommendedName>
        <fullName evidence="8">S-acyltransferase</fullName>
        <ecNumber evidence="8">2.3.1.225</ecNumber>
    </recommendedName>
    <alternativeName>
        <fullName evidence="8">Palmitoyltransferase</fullName>
    </alternativeName>
</protein>
<feature type="domain" description="Palmitoyltransferase DHHC" evidence="10">
    <location>
        <begin position="155"/>
        <end position="274"/>
    </location>
</feature>
<dbReference type="EMBL" id="CM026421">
    <property type="protein sequence ID" value="KAG0589486.1"/>
    <property type="molecule type" value="Genomic_DNA"/>
</dbReference>
<dbReference type="GO" id="GO:0019706">
    <property type="term" value="F:protein-cysteine S-palmitoyltransferase activity"/>
    <property type="evidence" value="ECO:0007669"/>
    <property type="project" value="UniProtKB-EC"/>
</dbReference>
<dbReference type="Pfam" id="PF01529">
    <property type="entry name" value="DHHC"/>
    <property type="match status" value="1"/>
</dbReference>
<gene>
    <name evidence="11" type="ORF">KC19_1G023500</name>
</gene>
<feature type="transmembrane region" description="Helical" evidence="8">
    <location>
        <begin position="238"/>
        <end position="265"/>
    </location>
</feature>
<dbReference type="Proteomes" id="UP000822688">
    <property type="component" value="Chromosome 1"/>
</dbReference>
<dbReference type="InterPro" id="IPR039859">
    <property type="entry name" value="PFA4/ZDH16/20/ERF2-like"/>
</dbReference>
<dbReference type="EC" id="2.3.1.225" evidence="8"/>
<keyword evidence="4 8" id="KW-0812">Transmembrane</keyword>
<dbReference type="InterPro" id="IPR001594">
    <property type="entry name" value="Palmitoyltrfase_DHHC"/>
</dbReference>
<evidence type="ECO:0000256" key="7">
    <source>
        <dbReference type="ARBA" id="ARBA00023315"/>
    </source>
</evidence>
<evidence type="ECO:0000256" key="8">
    <source>
        <dbReference type="RuleBase" id="RU079119"/>
    </source>
</evidence>
<dbReference type="PANTHER" id="PTHR12246">
    <property type="entry name" value="PALMITOYLTRANSFERASE ZDHHC16"/>
    <property type="match status" value="1"/>
</dbReference>
<evidence type="ECO:0000259" key="10">
    <source>
        <dbReference type="Pfam" id="PF01529"/>
    </source>
</evidence>
<sequence length="382" mass="43475">MKRLMGVLFHLRNLVVGRRRESALLLHRQSGRGCCSSDRCRVSSLWNTFITRFHTCLDYSVQVAGPLYILLAFSLISSVIYLFVVSVLPAIHNLSSWQGMVHLSIAGWLSFNVFFNYICCIYTDPGSSSPLSDAVIEAKPVSRFDVDVEGLGYSSTRWCKRCRKPKPPMTHHCHICKRCILKMDHHCPWMHNCIGYYNYRFFFIFLLYMWIGCLYAAIMSSFPMFGLDDEDNDDDGMGVIFSFILSVAVLVSLSFLLGWHIYLVLTAQTTIDFYGNRQRRREARAKGETWTNVYDLGPLRNLRNVMDIGGRYWWLWIVLPTRAAPKGDGTHFPGKDSSFQPSLSNQPGILLDDAMCSSSNTGSVGNSLVSDRSSISRERIEC</sequence>
<proteinExistence type="inferred from homology"/>
<feature type="transmembrane region" description="Helical" evidence="8">
    <location>
        <begin position="67"/>
        <end position="91"/>
    </location>
</feature>
<evidence type="ECO:0000256" key="9">
    <source>
        <dbReference type="SAM" id="MobiDB-lite"/>
    </source>
</evidence>
<accession>A0A8T0J1L0</accession>
<comment type="caution">
    <text evidence="11">The sequence shown here is derived from an EMBL/GenBank/DDBJ whole genome shotgun (WGS) entry which is preliminary data.</text>
</comment>
<feature type="transmembrane region" description="Helical" evidence="8">
    <location>
        <begin position="103"/>
        <end position="122"/>
    </location>
</feature>
<dbReference type="AlphaFoldDB" id="A0A8T0J1L0"/>
<feature type="transmembrane region" description="Helical" evidence="8">
    <location>
        <begin position="199"/>
        <end position="218"/>
    </location>
</feature>
<evidence type="ECO:0000313" key="11">
    <source>
        <dbReference type="EMBL" id="KAG0589485.1"/>
    </source>
</evidence>
<comment type="similarity">
    <text evidence="2 8">Belongs to the DHHC palmitoyltransferase family.</text>
</comment>
<comment type="catalytic activity">
    <reaction evidence="8">
        <text>L-cysteinyl-[protein] + hexadecanoyl-CoA = S-hexadecanoyl-L-cysteinyl-[protein] + CoA</text>
        <dbReference type="Rhea" id="RHEA:36683"/>
        <dbReference type="Rhea" id="RHEA-COMP:10131"/>
        <dbReference type="Rhea" id="RHEA-COMP:11032"/>
        <dbReference type="ChEBI" id="CHEBI:29950"/>
        <dbReference type="ChEBI" id="CHEBI:57287"/>
        <dbReference type="ChEBI" id="CHEBI:57379"/>
        <dbReference type="ChEBI" id="CHEBI:74151"/>
        <dbReference type="EC" id="2.3.1.225"/>
    </reaction>
</comment>
<organism evidence="11 12">
    <name type="scientific">Ceratodon purpureus</name>
    <name type="common">Fire moss</name>
    <name type="synonym">Dicranum purpureum</name>
    <dbReference type="NCBI Taxonomy" id="3225"/>
    <lineage>
        <taxon>Eukaryota</taxon>
        <taxon>Viridiplantae</taxon>
        <taxon>Streptophyta</taxon>
        <taxon>Embryophyta</taxon>
        <taxon>Bryophyta</taxon>
        <taxon>Bryophytina</taxon>
        <taxon>Bryopsida</taxon>
        <taxon>Dicranidae</taxon>
        <taxon>Pseudoditrichales</taxon>
        <taxon>Ditrichaceae</taxon>
        <taxon>Ceratodon</taxon>
    </lineage>
</organism>
<keyword evidence="12" id="KW-1185">Reference proteome</keyword>
<name>A0A8T0J1L0_CERPU</name>
<dbReference type="GO" id="GO:0016020">
    <property type="term" value="C:membrane"/>
    <property type="evidence" value="ECO:0007669"/>
    <property type="project" value="UniProtKB-SubCell"/>
</dbReference>
<feature type="compositionally biased region" description="Polar residues" evidence="9">
    <location>
        <begin position="360"/>
        <end position="371"/>
    </location>
</feature>
<dbReference type="EMBL" id="CM026421">
    <property type="protein sequence ID" value="KAG0589484.1"/>
    <property type="molecule type" value="Genomic_DNA"/>
</dbReference>
<dbReference type="PROSITE" id="PS50216">
    <property type="entry name" value="DHHC"/>
    <property type="match status" value="1"/>
</dbReference>
<comment type="subcellular location">
    <subcellularLocation>
        <location evidence="1">Membrane</location>
        <topology evidence="1">Multi-pass membrane protein</topology>
    </subcellularLocation>
</comment>
<dbReference type="EMBL" id="CM026421">
    <property type="protein sequence ID" value="KAG0589485.1"/>
    <property type="molecule type" value="Genomic_DNA"/>
</dbReference>
<keyword evidence="3 8" id="KW-0808">Transferase</keyword>
<evidence type="ECO:0000256" key="2">
    <source>
        <dbReference type="ARBA" id="ARBA00008574"/>
    </source>
</evidence>
<evidence type="ECO:0000256" key="3">
    <source>
        <dbReference type="ARBA" id="ARBA00022679"/>
    </source>
</evidence>
<keyword evidence="5 8" id="KW-1133">Transmembrane helix</keyword>
<reference evidence="11" key="1">
    <citation type="submission" date="2020-06" db="EMBL/GenBank/DDBJ databases">
        <title>WGS assembly of Ceratodon purpureus strain R40.</title>
        <authorList>
            <person name="Carey S.B."/>
            <person name="Jenkins J."/>
            <person name="Shu S."/>
            <person name="Lovell J.T."/>
            <person name="Sreedasyam A."/>
            <person name="Maumus F."/>
            <person name="Tiley G.P."/>
            <person name="Fernandez-Pozo N."/>
            <person name="Barry K."/>
            <person name="Chen C."/>
            <person name="Wang M."/>
            <person name="Lipzen A."/>
            <person name="Daum C."/>
            <person name="Saski C.A."/>
            <person name="Payton A.C."/>
            <person name="Mcbreen J.C."/>
            <person name="Conrad R.E."/>
            <person name="Kollar L.M."/>
            <person name="Olsson S."/>
            <person name="Huttunen S."/>
            <person name="Landis J.B."/>
            <person name="Wickett N.J."/>
            <person name="Johnson M.G."/>
            <person name="Rensing S.A."/>
            <person name="Grimwood J."/>
            <person name="Schmutz J."/>
            <person name="Mcdaniel S.F."/>
        </authorList>
    </citation>
    <scope>NUCLEOTIDE SEQUENCE</scope>
    <source>
        <strain evidence="11">R40</strain>
    </source>
</reference>